<evidence type="ECO:0000313" key="7">
    <source>
        <dbReference type="Proteomes" id="UP001642482"/>
    </source>
</evidence>
<dbReference type="InterPro" id="IPR039261">
    <property type="entry name" value="FNR_nucleotide-bd"/>
</dbReference>
<dbReference type="PROSITE" id="PS51384">
    <property type="entry name" value="FAD_FR"/>
    <property type="match status" value="1"/>
</dbReference>
<dbReference type="Proteomes" id="UP001642482">
    <property type="component" value="Unassembled WGS sequence"/>
</dbReference>
<organism evidence="6 7">
    <name type="scientific">Sporothrix eucalyptigena</name>
    <dbReference type="NCBI Taxonomy" id="1812306"/>
    <lineage>
        <taxon>Eukaryota</taxon>
        <taxon>Fungi</taxon>
        <taxon>Dikarya</taxon>
        <taxon>Ascomycota</taxon>
        <taxon>Pezizomycotina</taxon>
        <taxon>Sordariomycetes</taxon>
        <taxon>Sordariomycetidae</taxon>
        <taxon>Ophiostomatales</taxon>
        <taxon>Ophiostomataceae</taxon>
        <taxon>Sporothrix</taxon>
    </lineage>
</organism>
<feature type="domain" description="FAD-binding FR-type" evidence="5">
    <location>
        <begin position="1"/>
        <end position="120"/>
    </location>
</feature>
<comment type="similarity">
    <text evidence="1">Belongs to the ferric reductase (FRE) family.</text>
</comment>
<dbReference type="InterPro" id="IPR013112">
    <property type="entry name" value="FAD-bd_8"/>
</dbReference>
<accession>A0ABP0B965</accession>
<dbReference type="InterPro" id="IPR013121">
    <property type="entry name" value="Fe_red_NAD-bd_6"/>
</dbReference>
<evidence type="ECO:0000259" key="5">
    <source>
        <dbReference type="PROSITE" id="PS51384"/>
    </source>
</evidence>
<evidence type="ECO:0000313" key="6">
    <source>
        <dbReference type="EMBL" id="CAK7216118.1"/>
    </source>
</evidence>
<gene>
    <name evidence="6" type="ORF">SEUCBS140593_002762</name>
</gene>
<dbReference type="PANTHER" id="PTHR32361:SF9">
    <property type="entry name" value="FERRIC REDUCTASE TRANSMEMBRANE COMPONENT 3-RELATED"/>
    <property type="match status" value="1"/>
</dbReference>
<dbReference type="Gene3D" id="3.40.50.80">
    <property type="entry name" value="Nucleotide-binding domain of ferredoxin-NADP reductase (FNR) module"/>
    <property type="match status" value="1"/>
</dbReference>
<keyword evidence="4" id="KW-0560">Oxidoreductase</keyword>
<comment type="caution">
    <text evidence="6">The sequence shown here is derived from an EMBL/GenBank/DDBJ whole genome shotgun (WGS) entry which is preliminary data.</text>
</comment>
<dbReference type="PANTHER" id="PTHR32361">
    <property type="entry name" value="FERRIC/CUPRIC REDUCTASE TRANSMEMBRANE COMPONENT"/>
    <property type="match status" value="1"/>
</dbReference>
<dbReference type="Pfam" id="PF08022">
    <property type="entry name" value="FAD_binding_8"/>
    <property type="match status" value="1"/>
</dbReference>
<protein>
    <recommendedName>
        <fullName evidence="5">FAD-binding FR-type domain-containing protein</fullName>
    </recommendedName>
</protein>
<evidence type="ECO:0000256" key="4">
    <source>
        <dbReference type="ARBA" id="ARBA00023002"/>
    </source>
</evidence>
<dbReference type="InterPro" id="IPR051410">
    <property type="entry name" value="Ferric/Cupric_Reductase"/>
</dbReference>
<name>A0ABP0B965_9PEZI</name>
<reference evidence="6 7" key="1">
    <citation type="submission" date="2024-01" db="EMBL/GenBank/DDBJ databases">
        <authorList>
            <person name="Allen C."/>
            <person name="Tagirdzhanova G."/>
        </authorList>
    </citation>
    <scope>NUCLEOTIDE SEQUENCE [LARGE SCALE GENOMIC DNA]</scope>
</reference>
<keyword evidence="7" id="KW-1185">Reference proteome</keyword>
<proteinExistence type="inferred from homology"/>
<keyword evidence="2" id="KW-0813">Transport</keyword>
<keyword evidence="3" id="KW-0249">Electron transport</keyword>
<dbReference type="CDD" id="cd06186">
    <property type="entry name" value="NOX_Duox_like_FAD_NADP"/>
    <property type="match status" value="1"/>
</dbReference>
<dbReference type="EMBL" id="CAWUHD010000019">
    <property type="protein sequence ID" value="CAK7216118.1"/>
    <property type="molecule type" value="Genomic_DNA"/>
</dbReference>
<dbReference type="Pfam" id="PF08030">
    <property type="entry name" value="NAD_binding_6"/>
    <property type="match status" value="1"/>
</dbReference>
<dbReference type="InterPro" id="IPR017927">
    <property type="entry name" value="FAD-bd_FR_type"/>
</dbReference>
<evidence type="ECO:0000256" key="1">
    <source>
        <dbReference type="ARBA" id="ARBA00006278"/>
    </source>
</evidence>
<evidence type="ECO:0000256" key="3">
    <source>
        <dbReference type="ARBA" id="ARBA00022982"/>
    </source>
</evidence>
<sequence length="304" mass="33392">MAGIWGLERVIRLAKMATHLVLCRERVTIYPLPGGGVQLFIKTRRAVFCLPASYCYLWVPQVSWYQTHPFTIVSNGPSGVELVIKVCDGFTKDLYESAERNHPAICRASIDGPYGSLPDTTQYDKLVLVAGGSGAAFTFGLMNRILNIDERIKARSIDFVWAVRTTDMLSWFRDHLLNITSRPTVNVTIYVTGSEKPPQVKGSAVDMRDVLPEIPKSDISEAGELESLLGNHSPAPEAMATIEYGKMSTDAVIDKAMQTVSGDDRVLVAGCGPSTLMEALRGSVVRYGAKNECRIDLHCEGYDS</sequence>
<dbReference type="SUPFAM" id="SSF52343">
    <property type="entry name" value="Ferredoxin reductase-like, C-terminal NADP-linked domain"/>
    <property type="match status" value="1"/>
</dbReference>
<evidence type="ECO:0000256" key="2">
    <source>
        <dbReference type="ARBA" id="ARBA00022448"/>
    </source>
</evidence>